<reference evidence="1 2" key="1">
    <citation type="journal article" date="2022" name="Int. J. Syst. Evol. Microbiol.">
        <title>Noviherbaspirillum aridicola sp. nov., isolated from an arid soil in Pakistan.</title>
        <authorList>
            <person name="Khan I.U."/>
            <person name="Saqib M."/>
            <person name="Amin A."/>
            <person name="Hussain F."/>
            <person name="Li L."/>
            <person name="Liu Y.H."/>
            <person name="Fang B.Z."/>
            <person name="Ahmed I."/>
            <person name="Li W.J."/>
        </authorList>
    </citation>
    <scope>NUCLEOTIDE SEQUENCE [LARGE SCALE GENOMIC DNA]</scope>
    <source>
        <strain evidence="1 2">NCCP-691</strain>
    </source>
</reference>
<proteinExistence type="predicted"/>
<evidence type="ECO:0000313" key="2">
    <source>
        <dbReference type="Proteomes" id="UP000887222"/>
    </source>
</evidence>
<sequence length="206" mass="22584">MHHTLAYLAIANGARSVPSAQRGYLLRSQMLLVRELTTLAARLEEEDGCWDMEHLIARAVTQAMPGKRSDQAPVAAVLRAHASALWRCVDTDFVHACRGSHPLDPVKASERARLPKLEALYFLGPEALAILPEEEKADFVACLQAVLCIECEHSVLVFRRNGGPAHQLLIHYSAAPESEELNLAASVQAMFMRLLAARRRAPGTGS</sequence>
<keyword evidence="2" id="KW-1185">Reference proteome</keyword>
<name>A0ABQ4Q1U8_9BURK</name>
<protein>
    <submittedName>
        <fullName evidence="1">Uncharacterized protein</fullName>
    </submittedName>
</protein>
<comment type="caution">
    <text evidence="1">The sequence shown here is derived from an EMBL/GenBank/DDBJ whole genome shotgun (WGS) entry which is preliminary data.</text>
</comment>
<organism evidence="1 2">
    <name type="scientific">Noviherbaspirillum aridicola</name>
    <dbReference type="NCBI Taxonomy" id="2849687"/>
    <lineage>
        <taxon>Bacteria</taxon>
        <taxon>Pseudomonadati</taxon>
        <taxon>Pseudomonadota</taxon>
        <taxon>Betaproteobacteria</taxon>
        <taxon>Burkholderiales</taxon>
        <taxon>Oxalobacteraceae</taxon>
        <taxon>Noviherbaspirillum</taxon>
    </lineage>
</organism>
<dbReference type="RefSeq" id="WP_220807260.1">
    <property type="nucleotide sequence ID" value="NZ_BPMK01000004.1"/>
</dbReference>
<dbReference type="EMBL" id="BPMK01000004">
    <property type="protein sequence ID" value="GIZ51084.1"/>
    <property type="molecule type" value="Genomic_DNA"/>
</dbReference>
<dbReference type="Proteomes" id="UP000887222">
    <property type="component" value="Unassembled WGS sequence"/>
</dbReference>
<evidence type="ECO:0000313" key="1">
    <source>
        <dbReference type="EMBL" id="GIZ51084.1"/>
    </source>
</evidence>
<gene>
    <name evidence="1" type="ORF">NCCP691_10980</name>
</gene>
<accession>A0ABQ4Q1U8</accession>